<dbReference type="InterPro" id="IPR001525">
    <property type="entry name" value="C5_MeTfrase"/>
</dbReference>
<evidence type="ECO:0000256" key="3">
    <source>
        <dbReference type="ARBA" id="ARBA00022679"/>
    </source>
</evidence>
<organism evidence="6 7">
    <name type="scientific">Bifidobacterium adolescentis</name>
    <dbReference type="NCBI Taxonomy" id="1680"/>
    <lineage>
        <taxon>Bacteria</taxon>
        <taxon>Bacillati</taxon>
        <taxon>Actinomycetota</taxon>
        <taxon>Actinomycetes</taxon>
        <taxon>Bifidobacteriales</taxon>
        <taxon>Bifidobacteriaceae</taxon>
        <taxon>Bifidobacterium</taxon>
    </lineage>
</organism>
<dbReference type="REBASE" id="353281">
    <property type="entry name" value="M.BadZ32ORF5105P"/>
</dbReference>
<dbReference type="Proteomes" id="UP000464884">
    <property type="component" value="Chromosome"/>
</dbReference>
<evidence type="ECO:0000313" key="6">
    <source>
        <dbReference type="EMBL" id="QHB62705.1"/>
    </source>
</evidence>
<keyword evidence="2" id="KW-0489">Methyltransferase</keyword>
<dbReference type="GO" id="GO:0032259">
    <property type="term" value="P:methylation"/>
    <property type="evidence" value="ECO:0007669"/>
    <property type="project" value="UniProtKB-KW"/>
</dbReference>
<sequence length="439" mass="46598">METNATNDSPSLVSLFSGYGGLDLAVERALGGARVIALADIDTGPSAVLAHRWPDVPNLSDITKIDWPKLGHVDVMAGGFCCQSVSTAGKRAGLKRGTRTGLWFNYAEGIRVLRPSLIVAENVGGLLSGASVCDEDDRRWPKRAALLESADLCSCRTPSIAVDGFKAPDQSGEAAKTAAQAYLEFKGNGPEPADLLCAACGRHVYEMAEGGPVVDDARLSGRFAEPTMRALGRVLADLSNLGYDAVWRGMEAADVGAPHHRLRIFVVAWPRTDKPETDSPILKELNALGPLDPPGDPWAWFDKERDVWLTGGADLFGDADVFMDAWPRSGAMADGAVYALPAEWLSMARLDDGMLPTPLNRDGVSGGSMSPEAKRAGGHAVTLADVTEKGGVDVLYTPRASDGEFGRAGTTGRPLERQTSLTTQARLFNLPGRIGDGRG</sequence>
<dbReference type="Pfam" id="PF00145">
    <property type="entry name" value="DNA_methylase"/>
    <property type="match status" value="1"/>
</dbReference>
<dbReference type="SUPFAM" id="SSF53335">
    <property type="entry name" value="S-adenosyl-L-methionine-dependent methyltransferases"/>
    <property type="match status" value="1"/>
</dbReference>
<dbReference type="PANTHER" id="PTHR46098:SF1">
    <property type="entry name" value="TRNA (CYTOSINE(38)-C(5))-METHYLTRANSFERASE"/>
    <property type="match status" value="1"/>
</dbReference>
<dbReference type="EMBL" id="CP047129">
    <property type="protein sequence ID" value="QHB62705.1"/>
    <property type="molecule type" value="Genomic_DNA"/>
</dbReference>
<dbReference type="RefSeq" id="WP_159140605.1">
    <property type="nucleotide sequence ID" value="NZ_CP047129.1"/>
</dbReference>
<name>A0A6I6QZ30_BIFAD</name>
<accession>A0A6I6QZ30</accession>
<reference evidence="6 7" key="1">
    <citation type="submission" date="2019-12" db="EMBL/GenBank/DDBJ databases">
        <title>Draft Genome Sequence of Bifidobacterium adolescentis ZJ2.</title>
        <authorList>
            <person name="Jin Z."/>
        </authorList>
    </citation>
    <scope>NUCLEOTIDE SEQUENCE [LARGE SCALE GENOMIC DNA]</scope>
    <source>
        <strain evidence="6 7">ZJ2</strain>
    </source>
</reference>
<evidence type="ECO:0000256" key="5">
    <source>
        <dbReference type="ARBA" id="ARBA00022747"/>
    </source>
</evidence>
<dbReference type="AlphaFoldDB" id="A0A6I6QZ30"/>
<dbReference type="GO" id="GO:0003886">
    <property type="term" value="F:DNA (cytosine-5-)-methyltransferase activity"/>
    <property type="evidence" value="ECO:0007669"/>
    <property type="project" value="UniProtKB-EC"/>
</dbReference>
<keyword evidence="3" id="KW-0808">Transferase</keyword>
<protein>
    <recommendedName>
        <fullName evidence="1">DNA (cytosine-5-)-methyltransferase</fullName>
        <ecNumber evidence="1">2.1.1.37</ecNumber>
    </recommendedName>
</protein>
<evidence type="ECO:0000256" key="2">
    <source>
        <dbReference type="ARBA" id="ARBA00022603"/>
    </source>
</evidence>
<keyword evidence="4" id="KW-0949">S-adenosyl-L-methionine</keyword>
<evidence type="ECO:0000256" key="1">
    <source>
        <dbReference type="ARBA" id="ARBA00011975"/>
    </source>
</evidence>
<dbReference type="GO" id="GO:0009307">
    <property type="term" value="P:DNA restriction-modification system"/>
    <property type="evidence" value="ECO:0007669"/>
    <property type="project" value="UniProtKB-KW"/>
</dbReference>
<proteinExistence type="predicted"/>
<gene>
    <name evidence="6" type="ORF">F3K97_05105</name>
</gene>
<dbReference type="InterPro" id="IPR050750">
    <property type="entry name" value="C5-MTase"/>
</dbReference>
<evidence type="ECO:0000313" key="7">
    <source>
        <dbReference type="Proteomes" id="UP000464884"/>
    </source>
</evidence>
<dbReference type="EC" id="2.1.1.37" evidence="1"/>
<keyword evidence="5" id="KW-0680">Restriction system</keyword>
<dbReference type="PANTHER" id="PTHR46098">
    <property type="entry name" value="TRNA (CYTOSINE(38)-C(5))-METHYLTRANSFERASE"/>
    <property type="match status" value="1"/>
</dbReference>
<dbReference type="InterPro" id="IPR029063">
    <property type="entry name" value="SAM-dependent_MTases_sf"/>
</dbReference>
<dbReference type="Gene3D" id="3.40.50.150">
    <property type="entry name" value="Vaccinia Virus protein VP39"/>
    <property type="match status" value="1"/>
</dbReference>
<dbReference type="PRINTS" id="PR00105">
    <property type="entry name" value="C5METTRFRASE"/>
</dbReference>
<evidence type="ECO:0000256" key="4">
    <source>
        <dbReference type="ARBA" id="ARBA00022691"/>
    </source>
</evidence>